<dbReference type="OrthoDB" id="470978at2759"/>
<dbReference type="Proteomes" id="UP000541610">
    <property type="component" value="Unassembled WGS sequence"/>
</dbReference>
<comment type="caution">
    <text evidence="2">The sequence shown here is derived from an EMBL/GenBank/DDBJ whole genome shotgun (WGS) entry which is preliminary data.</text>
</comment>
<dbReference type="AlphaFoldDB" id="A0A7J6P8C9"/>
<evidence type="ECO:0000313" key="2">
    <source>
        <dbReference type="EMBL" id="KAF4692117.1"/>
    </source>
</evidence>
<keyword evidence="1" id="KW-0732">Signal</keyword>
<evidence type="ECO:0000256" key="1">
    <source>
        <dbReference type="SAM" id="SignalP"/>
    </source>
</evidence>
<protein>
    <submittedName>
        <fullName evidence="2">Uncharacterized protein</fullName>
    </submittedName>
</protein>
<feature type="chain" id="PRO_5029554348" evidence="1">
    <location>
        <begin position="24"/>
        <end position="508"/>
    </location>
</feature>
<gene>
    <name evidence="2" type="ORF">FOZ60_014065</name>
</gene>
<reference evidence="2 3" key="1">
    <citation type="submission" date="2020-04" db="EMBL/GenBank/DDBJ databases">
        <title>Perkinsus olseni comparative genomics.</title>
        <authorList>
            <person name="Bogema D.R."/>
        </authorList>
    </citation>
    <scope>NUCLEOTIDE SEQUENCE [LARGE SCALE GENOMIC DNA]</scope>
    <source>
        <strain evidence="2">00978-12</strain>
    </source>
</reference>
<evidence type="ECO:0000313" key="3">
    <source>
        <dbReference type="Proteomes" id="UP000541610"/>
    </source>
</evidence>
<sequence length="508" mass="56545">MQTFTIWIASVICLMIHIPQVTKLRHFSQAGAEIDLEEEQCELLNKIVTITLGNGQKMISKGCFLEGNRADYQLVYTIDTIEDSGNTTKALHVDCGGHIYTMDEDGQGFIEVGSHKSKLDFEDPLKEMNGDIFAQLTNCHEILAELRRTLLQGSPEDSAGSKVGDGIIKKMCKVYQGEAVSSFTSPSARLEDGDFDDDNNLYIYDDPDLVVEERVGGDDSSAVMCSLRDTRMNSLRYTNLKLAGSHRVDQTVSVVCDDKTYWITGVHVQEIDIGGVDYSLYLTDPLLWFNRRASKMRCSRIFRALQREVLERGSPVDEGDMTLCDDIMSKAIEMRVIQNGGARRERNLAGAANRARVRSDDGCGAALETEIEFTPASSGEETRVNMCLIPFTTSAGLAYTTNPEAQGLPRTMIVSCDAEQYTIADDSIVGVLEGDAFREVQRADPRKEFNSIAFSKPCTEIFRDVQRELLPTYPVQDVLRWDMCEKLITYICGVYQAAVRSPPIGPFA</sequence>
<organism evidence="2 3">
    <name type="scientific">Perkinsus olseni</name>
    <name type="common">Perkinsus atlanticus</name>
    <dbReference type="NCBI Taxonomy" id="32597"/>
    <lineage>
        <taxon>Eukaryota</taxon>
        <taxon>Sar</taxon>
        <taxon>Alveolata</taxon>
        <taxon>Perkinsozoa</taxon>
        <taxon>Perkinsea</taxon>
        <taxon>Perkinsida</taxon>
        <taxon>Perkinsidae</taxon>
        <taxon>Perkinsus</taxon>
    </lineage>
</organism>
<proteinExistence type="predicted"/>
<feature type="signal peptide" evidence="1">
    <location>
        <begin position="1"/>
        <end position="23"/>
    </location>
</feature>
<accession>A0A7J6P8C9</accession>
<dbReference type="EMBL" id="JABANP010000065">
    <property type="protein sequence ID" value="KAF4692117.1"/>
    <property type="molecule type" value="Genomic_DNA"/>
</dbReference>
<name>A0A7J6P8C9_PEROL</name>